<protein>
    <submittedName>
        <fullName evidence="2">Uncharacterized protein</fullName>
    </submittedName>
</protein>
<dbReference type="Proteomes" id="UP001176521">
    <property type="component" value="Unassembled WGS sequence"/>
</dbReference>
<evidence type="ECO:0000256" key="1">
    <source>
        <dbReference type="SAM" id="MobiDB-lite"/>
    </source>
</evidence>
<organism evidence="2 3">
    <name type="scientific">Tilletia horrida</name>
    <dbReference type="NCBI Taxonomy" id="155126"/>
    <lineage>
        <taxon>Eukaryota</taxon>
        <taxon>Fungi</taxon>
        <taxon>Dikarya</taxon>
        <taxon>Basidiomycota</taxon>
        <taxon>Ustilaginomycotina</taxon>
        <taxon>Exobasidiomycetes</taxon>
        <taxon>Tilletiales</taxon>
        <taxon>Tilletiaceae</taxon>
        <taxon>Tilletia</taxon>
    </lineage>
</organism>
<evidence type="ECO:0000313" key="3">
    <source>
        <dbReference type="Proteomes" id="UP001176521"/>
    </source>
</evidence>
<accession>A0AAN6GB90</accession>
<comment type="caution">
    <text evidence="2">The sequence shown here is derived from an EMBL/GenBank/DDBJ whole genome shotgun (WGS) entry which is preliminary data.</text>
</comment>
<gene>
    <name evidence="2" type="ORF">OC842_003546</name>
</gene>
<dbReference type="EMBL" id="JAPDMQ010000179">
    <property type="protein sequence ID" value="KAK0531680.1"/>
    <property type="molecule type" value="Genomic_DNA"/>
</dbReference>
<name>A0AAN6GB90_9BASI</name>
<keyword evidence="3" id="KW-1185">Reference proteome</keyword>
<reference evidence="2" key="1">
    <citation type="journal article" date="2023" name="PhytoFront">
        <title>Draft Genome Resources of Seven Strains of Tilletia horrida, Causal Agent of Kernel Smut of Rice.</title>
        <authorList>
            <person name="Khanal S."/>
            <person name="Antony Babu S."/>
            <person name="Zhou X.G."/>
        </authorList>
    </citation>
    <scope>NUCLEOTIDE SEQUENCE</scope>
    <source>
        <strain evidence="2">TX3</strain>
    </source>
</reference>
<evidence type="ECO:0000313" key="2">
    <source>
        <dbReference type="EMBL" id="KAK0531680.1"/>
    </source>
</evidence>
<sequence length="1014" mass="112528">MDLDWDDSIAIDSDAEVDALDTLQSLQPPNRFLSDSGHVASQKFISAHYPERDFARTDAPKDLADLIRDLAPLLPRHEAPWGDGIDYAERILARSHRLRAIKHNCQTFASIALNLWTDIKNKPAALADHKTPGTPTYFFLAQACHLIRHFRRHVYVYASESLTKRGRRRREILSILPAQVRDLRAIARDARKKLGLAGTVHGTAHGVGPLHLQPIMTIPSASKHFNLVMQSMHSHFHINSELLYRGYPDIQALQSLMGFLRYINLDDVVATIKPPPKRSMADSDGDDASGGDNEAQQVASAAVAVADAAAANLLRYLKKIRWENSPERLSFANAEQLSSWKSAITLRLHKWFVRIQARKDLLKCENHRVLVHFITIVFAQAKYWPAATIMAEFLVLIYRDEYMRDPKDKSMIKRVNLCNALGAFATCAARCSSHRRIDAVLAAENALMLLRPIYNKHKNRMAFQMSRLRVAYSQALLALGNSAANDAIMLFLFRKAYLVANWSIASLRKAVEVLPSRLDLKSSLAQGLRARATAAKAVLDQLMLLREEHTTVPLPIRETTVPKCCAHLSAEESQYLHTTLGDSTLTSPKLFLKSATEAIVVYRSLAERQPDLYTFVLAETLRWRADLREGNAVAEIAALNLTAETYRRLAPKFPGFFDAEIARARGEIGLRHSWSCRAEEAASSFSSAIAEYSAAAAATTQKADKVSWRGFHVHASLTSAHASVLAQLERPEAALHQAERAETILRSKYPGKKSTEIGNYLAEPLATKGYALWMLHKPIHAQVALRAALHLLERHESWYNHHYTLLEPYEASASPQYVLLLAWLAGVRCALGDPQGALGDAQAALVKTRKMVKSAMEKHAVRMRREPLERLVPHVLAIHAGISLELGRFAEAGALVDECLALAEGMKKRARAVAAAEARASRDKTKMVAAAQAEERLFGKKAGGGVVGGTWLDAPTYKTAVLIKVRVLEATERACEAALLEAEAETLPAKGFFDQLQQATLYDETESLPRASDP</sequence>
<dbReference type="AlphaFoldDB" id="A0AAN6GB90"/>
<proteinExistence type="predicted"/>
<feature type="region of interest" description="Disordered" evidence="1">
    <location>
        <begin position="274"/>
        <end position="293"/>
    </location>
</feature>